<dbReference type="SUPFAM" id="SSF49452">
    <property type="entry name" value="Starch-binding domain-like"/>
    <property type="match status" value="1"/>
</dbReference>
<evidence type="ECO:0000313" key="2">
    <source>
        <dbReference type="EMBL" id="QHT60893.1"/>
    </source>
</evidence>
<evidence type="ECO:0008006" key="4">
    <source>
        <dbReference type="Google" id="ProtNLM"/>
    </source>
</evidence>
<gene>
    <name evidence="2" type="ORF">GXP70_13665</name>
</gene>
<feature type="region of interest" description="Disordered" evidence="1">
    <location>
        <begin position="267"/>
        <end position="286"/>
    </location>
</feature>
<keyword evidence="3" id="KW-1185">Reference proteome</keyword>
<dbReference type="EMBL" id="CP048209">
    <property type="protein sequence ID" value="QHT60893.1"/>
    <property type="molecule type" value="Genomic_DNA"/>
</dbReference>
<proteinExistence type="predicted"/>
<dbReference type="Gene3D" id="1.25.40.10">
    <property type="entry name" value="Tetratricopeptide repeat domain"/>
    <property type="match status" value="2"/>
</dbReference>
<dbReference type="KEGG" id="plyc:GXP70_13665"/>
<sequence length="751" mass="83162">MGWNSRLRIRVKVKHLVTGLAAASLLIGFGYKAMPVIADLAGIDASVLDADARKWKQIQDDVLGDGSDSLAHAFQVYVGPDNTFGIGDVNAKPPMPWEAKLPLLASYVEEGPATGDYLLQAAKQLAVYYAMTGESEKAMQALETAERRTAGSWTYQRTELRLERAALLVQTGEYDQAEALLTSIGQADTHVVDANRDQRITELRAKLLMKQGSPRKALDIVNGELSAYRKQQQATAGQPQTDDHMDRVAQPEQLARLETLRGILEQRTAESASDNPSAVSGTVTRSDGMPMAQVGVFLRARDAVNHSLLETEPYQTMTDDQGRYSFADVLPGAYQLTLGFNYEQIDGWAWPVNNYEWIDVRQSKDIAYPVVLKPLMNLAAPVNNEAITGDAVDFKWQPVEGAAYYKLTGYIETKEENGSSTIGVIIHDRIQGHEIRVPLDNLYSLSSGFAYRTVDGEMKPDPVSLLAFANPGKRFYWSVAAYDSTGQALAQSNGYRLTPDTMGDLPFFTLKARKLTDADRLLLAGRIDEAKTAYRRAWDADPTDAYSLGKLIKLIEARNAGKASEADKQELLPYKQRMMALQPQLADCYWLMDFYIGSGDWAQAEHYYELAQQFAGQDSLDAIQSAYASALLAQGKISSALSLLADIVPRDNIHAEIGDYIAADLYVKGDLSHALSLAAAYPERMIGQETVTDWLTLVRDMKREQAEDASYTTTLRHVLEWQLVHRQAELGHWSEAAAYPAMVRFLEALGE</sequence>
<organism evidence="2 3">
    <name type="scientific">Paenibacillus lycopersici</name>
    <dbReference type="NCBI Taxonomy" id="2704462"/>
    <lineage>
        <taxon>Bacteria</taxon>
        <taxon>Bacillati</taxon>
        <taxon>Bacillota</taxon>
        <taxon>Bacilli</taxon>
        <taxon>Bacillales</taxon>
        <taxon>Paenibacillaceae</taxon>
        <taxon>Paenibacillus</taxon>
    </lineage>
</organism>
<accession>A0A6C0FZF1</accession>
<dbReference type="InterPro" id="IPR011990">
    <property type="entry name" value="TPR-like_helical_dom_sf"/>
</dbReference>
<evidence type="ECO:0000256" key="1">
    <source>
        <dbReference type="SAM" id="MobiDB-lite"/>
    </source>
</evidence>
<reference evidence="2 3" key="1">
    <citation type="submission" date="2020-01" db="EMBL/GenBank/DDBJ databases">
        <title>Paenibacillus sp. nov., isolated from tomato rhizosphere.</title>
        <authorList>
            <person name="Weon H.-Y."/>
            <person name="Lee S.A."/>
        </authorList>
    </citation>
    <scope>NUCLEOTIDE SEQUENCE [LARGE SCALE GENOMIC DNA]</scope>
    <source>
        <strain evidence="2 3">12200R-189</strain>
    </source>
</reference>
<dbReference type="RefSeq" id="WP_162357332.1">
    <property type="nucleotide sequence ID" value="NZ_CP048209.1"/>
</dbReference>
<dbReference type="InterPro" id="IPR013784">
    <property type="entry name" value="Carb-bd-like_fold"/>
</dbReference>
<dbReference type="Proteomes" id="UP000476064">
    <property type="component" value="Chromosome"/>
</dbReference>
<dbReference type="GO" id="GO:0030246">
    <property type="term" value="F:carbohydrate binding"/>
    <property type="evidence" value="ECO:0007669"/>
    <property type="project" value="InterPro"/>
</dbReference>
<dbReference type="SUPFAM" id="SSF48452">
    <property type="entry name" value="TPR-like"/>
    <property type="match status" value="2"/>
</dbReference>
<evidence type="ECO:0000313" key="3">
    <source>
        <dbReference type="Proteomes" id="UP000476064"/>
    </source>
</evidence>
<dbReference type="AlphaFoldDB" id="A0A6C0FZF1"/>
<name>A0A6C0FZF1_9BACL</name>
<dbReference type="Gene3D" id="2.60.40.1120">
    <property type="entry name" value="Carboxypeptidase-like, regulatory domain"/>
    <property type="match status" value="1"/>
</dbReference>
<protein>
    <recommendedName>
        <fullName evidence="4">Carboxypeptidase regulatory-like domain-containing protein</fullName>
    </recommendedName>
</protein>
<feature type="compositionally biased region" description="Polar residues" evidence="1">
    <location>
        <begin position="269"/>
        <end position="285"/>
    </location>
</feature>